<reference evidence="8 9" key="1">
    <citation type="submission" date="2024-09" db="EMBL/GenBank/DDBJ databases">
        <title>Chromosome-scale assembly of Riccia fluitans.</title>
        <authorList>
            <person name="Paukszto L."/>
            <person name="Sawicki J."/>
            <person name="Karawczyk K."/>
            <person name="Piernik-Szablinska J."/>
            <person name="Szczecinska M."/>
            <person name="Mazdziarz M."/>
        </authorList>
    </citation>
    <scope>NUCLEOTIDE SEQUENCE [LARGE SCALE GENOMIC DNA]</scope>
    <source>
        <strain evidence="8">Rf_01</strain>
        <tissue evidence="8">Aerial parts of the thallus</tissue>
    </source>
</reference>
<accession>A0ABD1ZAC3</accession>
<dbReference type="InterPro" id="IPR050316">
    <property type="entry name" value="Tyrosinase/Hemocyanin"/>
</dbReference>
<feature type="signal peptide" evidence="6">
    <location>
        <begin position="1"/>
        <end position="30"/>
    </location>
</feature>
<dbReference type="PANTHER" id="PTHR11474">
    <property type="entry name" value="TYROSINASE FAMILY MEMBER"/>
    <property type="match status" value="1"/>
</dbReference>
<evidence type="ECO:0000256" key="5">
    <source>
        <dbReference type="ARBA" id="ARBA00023008"/>
    </source>
</evidence>
<sequence length="407" mass="46085">MGFTLKNLLQHIILLQLATVPVCMLLGAQAAPIRITLDTLKTCTQGLVAQTNITTSCCPAPDINLDVPVVDFIPKRDRINGHRVRKALQCLSGEELETYTQKLTKAYDIMRALPAGDPRSLLQQQRIHCAYGSGAFIQDDLSAADNYTIDVHSNWLFLPWHRMFVYFHERILQKLLDDPTFALHFWNFDNSLDGTKSNGVEGKGEGCFKPGHFFPDIYNNNSTSTFEPVRSPRTLIPNITVDLTIVAGVPQANIPVRFANDSAPGNRKAMHDAMQSGTIPRDFFGVPFKYGDARLFPLAGAGSLEFQPHNSWHRWIGGLTRFPSTATADPIFNPAHANIERLWDVWMKMGDNRKLQPTDPDWLDVEFLFWDENQVLRRIKIRDILSISDLGYSFEKVYDESWMDFVA</sequence>
<dbReference type="GO" id="GO:0016491">
    <property type="term" value="F:oxidoreductase activity"/>
    <property type="evidence" value="ECO:0007669"/>
    <property type="project" value="UniProtKB-KW"/>
</dbReference>
<evidence type="ECO:0000256" key="1">
    <source>
        <dbReference type="ARBA" id="ARBA00001973"/>
    </source>
</evidence>
<dbReference type="Proteomes" id="UP001605036">
    <property type="component" value="Unassembled WGS sequence"/>
</dbReference>
<dbReference type="PROSITE" id="PS00497">
    <property type="entry name" value="TYROSINASE_1"/>
    <property type="match status" value="1"/>
</dbReference>
<dbReference type="InterPro" id="IPR022739">
    <property type="entry name" value="Polyphenol_oxidase_cen"/>
</dbReference>
<evidence type="ECO:0000256" key="2">
    <source>
        <dbReference type="ARBA" id="ARBA00009928"/>
    </source>
</evidence>
<dbReference type="Pfam" id="PF00264">
    <property type="entry name" value="Tyrosinase"/>
    <property type="match status" value="1"/>
</dbReference>
<proteinExistence type="inferred from homology"/>
<dbReference type="GO" id="GO:0046872">
    <property type="term" value="F:metal ion binding"/>
    <property type="evidence" value="ECO:0007669"/>
    <property type="project" value="UniProtKB-KW"/>
</dbReference>
<dbReference type="Gene3D" id="1.10.1280.10">
    <property type="entry name" value="Di-copper center containing domain from catechol oxidase"/>
    <property type="match status" value="1"/>
</dbReference>
<keyword evidence="9" id="KW-1185">Reference proteome</keyword>
<protein>
    <recommendedName>
        <fullName evidence="7">Tyrosinase copper-binding domain-containing protein</fullName>
    </recommendedName>
</protein>
<evidence type="ECO:0000313" key="8">
    <source>
        <dbReference type="EMBL" id="KAL2644680.1"/>
    </source>
</evidence>
<evidence type="ECO:0000313" key="9">
    <source>
        <dbReference type="Proteomes" id="UP001605036"/>
    </source>
</evidence>
<comment type="similarity">
    <text evidence="2">Belongs to the tyrosinase family.</text>
</comment>
<gene>
    <name evidence="8" type="ORF">R1flu_012267</name>
</gene>
<feature type="chain" id="PRO_5044881142" description="Tyrosinase copper-binding domain-containing protein" evidence="6">
    <location>
        <begin position="31"/>
        <end position="407"/>
    </location>
</feature>
<dbReference type="PRINTS" id="PR00092">
    <property type="entry name" value="TYROSINASE"/>
</dbReference>
<evidence type="ECO:0000259" key="7">
    <source>
        <dbReference type="PROSITE" id="PS00497"/>
    </source>
</evidence>
<comment type="cofactor">
    <cofactor evidence="1">
        <name>Cu(2+)</name>
        <dbReference type="ChEBI" id="CHEBI:29036"/>
    </cofactor>
</comment>
<dbReference type="EMBL" id="JBHFFA010000002">
    <property type="protein sequence ID" value="KAL2644680.1"/>
    <property type="molecule type" value="Genomic_DNA"/>
</dbReference>
<dbReference type="Pfam" id="PF12142">
    <property type="entry name" value="PPO1_DWL"/>
    <property type="match status" value="1"/>
</dbReference>
<evidence type="ECO:0000256" key="4">
    <source>
        <dbReference type="ARBA" id="ARBA00023002"/>
    </source>
</evidence>
<evidence type="ECO:0000256" key="3">
    <source>
        <dbReference type="ARBA" id="ARBA00022723"/>
    </source>
</evidence>
<name>A0ABD1ZAC3_9MARC</name>
<keyword evidence="4" id="KW-0560">Oxidoreductase</keyword>
<dbReference type="AlphaFoldDB" id="A0ABD1ZAC3"/>
<keyword evidence="6" id="KW-0732">Signal</keyword>
<dbReference type="InterPro" id="IPR002227">
    <property type="entry name" value="Tyrosinase_Cu-bd"/>
</dbReference>
<evidence type="ECO:0000256" key="6">
    <source>
        <dbReference type="SAM" id="SignalP"/>
    </source>
</evidence>
<feature type="domain" description="Tyrosinase copper-binding" evidence="7">
    <location>
        <begin position="152"/>
        <end position="169"/>
    </location>
</feature>
<keyword evidence="5" id="KW-0186">Copper</keyword>
<dbReference type="InterPro" id="IPR008922">
    <property type="entry name" value="Di-copper_centre_dom_sf"/>
</dbReference>
<keyword evidence="3" id="KW-0479">Metal-binding</keyword>
<comment type="caution">
    <text evidence="8">The sequence shown here is derived from an EMBL/GenBank/DDBJ whole genome shotgun (WGS) entry which is preliminary data.</text>
</comment>
<dbReference type="PANTHER" id="PTHR11474:SF76">
    <property type="entry name" value="SHKT DOMAIN-CONTAINING PROTEIN"/>
    <property type="match status" value="1"/>
</dbReference>
<dbReference type="SUPFAM" id="SSF48056">
    <property type="entry name" value="Di-copper centre-containing domain"/>
    <property type="match status" value="1"/>
</dbReference>
<organism evidence="8 9">
    <name type="scientific">Riccia fluitans</name>
    <dbReference type="NCBI Taxonomy" id="41844"/>
    <lineage>
        <taxon>Eukaryota</taxon>
        <taxon>Viridiplantae</taxon>
        <taxon>Streptophyta</taxon>
        <taxon>Embryophyta</taxon>
        <taxon>Marchantiophyta</taxon>
        <taxon>Marchantiopsida</taxon>
        <taxon>Marchantiidae</taxon>
        <taxon>Marchantiales</taxon>
        <taxon>Ricciaceae</taxon>
        <taxon>Riccia</taxon>
    </lineage>
</organism>